<evidence type="ECO:0000256" key="1">
    <source>
        <dbReference type="ARBA" id="ARBA00000085"/>
    </source>
</evidence>
<dbReference type="InterPro" id="IPR003594">
    <property type="entry name" value="HATPase_dom"/>
</dbReference>
<protein>
    <recommendedName>
        <fullName evidence="3">histidine kinase</fullName>
        <ecNumber evidence="3">2.7.13.3</ecNumber>
    </recommendedName>
</protein>
<reference evidence="14 15" key="1">
    <citation type="submission" date="2018-07" db="EMBL/GenBank/DDBJ databases">
        <title>Genome sequencing of Runella.</title>
        <authorList>
            <person name="Baek M.-G."/>
            <person name="Yi H."/>
        </authorList>
    </citation>
    <scope>NUCLEOTIDE SEQUENCE [LARGE SCALE GENOMIC DNA]</scope>
    <source>
        <strain evidence="14 15">HYN0085</strain>
    </source>
</reference>
<dbReference type="Pfam" id="PF00672">
    <property type="entry name" value="HAMP"/>
    <property type="match status" value="1"/>
</dbReference>
<dbReference type="Proteomes" id="UP000251993">
    <property type="component" value="Chromosome"/>
</dbReference>
<dbReference type="SMART" id="SM00304">
    <property type="entry name" value="HAMP"/>
    <property type="match status" value="1"/>
</dbReference>
<dbReference type="CDD" id="cd00082">
    <property type="entry name" value="HisKA"/>
    <property type="match status" value="1"/>
</dbReference>
<feature type="transmembrane region" description="Helical" evidence="11">
    <location>
        <begin position="7"/>
        <end position="29"/>
    </location>
</feature>
<evidence type="ECO:0000259" key="13">
    <source>
        <dbReference type="PROSITE" id="PS50885"/>
    </source>
</evidence>
<evidence type="ECO:0000256" key="2">
    <source>
        <dbReference type="ARBA" id="ARBA00004370"/>
    </source>
</evidence>
<sequence length="460" mass="52807">MKIRTKIALQFTAIIALILATFSASFYYIAQQNRKDEFFARLRDRALTDANLLIKVGPINTKLLKLIDQETLSKLYAEKVLMFNADNKVLYASYSADSLEIYYFYNPELLKRVRERTYVETTRDSLDVVGVMYTDEEKGEFVVMASAQDYMGKIQLEKLRESLVYSFLFGVLITIVLGFIFAGQSLKPISAMNKEISTITAYNLRKPLNEGNRQDEIAQLAINFNQMLERLEESFDLQRSFVSNASHELRTPLAGLKSEIQVSLEEERTPDEYRKVLRSVLNDTQRLIQLTNGLLQLAQSEKKERSISFQEVRLDELIFETQEELLSLHNDYQINIDFDDIPDLEQDITVLGNGPLLKTVFSNLIDNACKYSSEKRAEVRIGFNDKSCFVRVIDKGIGIPDDEKQRIFEPLYRAKNATAFRGYGIGLSVCRRIVDMHRGSIRLQSELQKGSTFEVVLPHV</sequence>
<keyword evidence="10 11" id="KW-0472">Membrane</keyword>
<dbReference type="InterPro" id="IPR003660">
    <property type="entry name" value="HAMP_dom"/>
</dbReference>
<dbReference type="SMART" id="SM00388">
    <property type="entry name" value="HisKA"/>
    <property type="match status" value="1"/>
</dbReference>
<dbReference type="GO" id="GO:0005886">
    <property type="term" value="C:plasma membrane"/>
    <property type="evidence" value="ECO:0007669"/>
    <property type="project" value="TreeGrafter"/>
</dbReference>
<feature type="domain" description="Histidine kinase" evidence="12">
    <location>
        <begin position="244"/>
        <end position="460"/>
    </location>
</feature>
<dbReference type="InterPro" id="IPR005467">
    <property type="entry name" value="His_kinase_dom"/>
</dbReference>
<keyword evidence="6 11" id="KW-0812">Transmembrane</keyword>
<dbReference type="OrthoDB" id="594725at2"/>
<evidence type="ECO:0000256" key="8">
    <source>
        <dbReference type="ARBA" id="ARBA00022989"/>
    </source>
</evidence>
<evidence type="ECO:0000313" key="15">
    <source>
        <dbReference type="Proteomes" id="UP000251993"/>
    </source>
</evidence>
<evidence type="ECO:0000256" key="9">
    <source>
        <dbReference type="ARBA" id="ARBA00023012"/>
    </source>
</evidence>
<dbReference type="EC" id="2.7.13.3" evidence="3"/>
<evidence type="ECO:0000256" key="11">
    <source>
        <dbReference type="SAM" id="Phobius"/>
    </source>
</evidence>
<keyword evidence="7 14" id="KW-0418">Kinase</keyword>
<organism evidence="14 15">
    <name type="scientific">Runella rosea</name>
    <dbReference type="NCBI Taxonomy" id="2259595"/>
    <lineage>
        <taxon>Bacteria</taxon>
        <taxon>Pseudomonadati</taxon>
        <taxon>Bacteroidota</taxon>
        <taxon>Cytophagia</taxon>
        <taxon>Cytophagales</taxon>
        <taxon>Spirosomataceae</taxon>
        <taxon>Runella</taxon>
    </lineage>
</organism>
<dbReference type="PROSITE" id="PS50885">
    <property type="entry name" value="HAMP"/>
    <property type="match status" value="1"/>
</dbReference>
<keyword evidence="8 11" id="KW-1133">Transmembrane helix</keyword>
<dbReference type="Pfam" id="PF00512">
    <property type="entry name" value="HisKA"/>
    <property type="match status" value="1"/>
</dbReference>
<dbReference type="PANTHER" id="PTHR45436">
    <property type="entry name" value="SENSOR HISTIDINE KINASE YKOH"/>
    <property type="match status" value="1"/>
</dbReference>
<evidence type="ECO:0000256" key="6">
    <source>
        <dbReference type="ARBA" id="ARBA00022692"/>
    </source>
</evidence>
<dbReference type="GO" id="GO:0000155">
    <property type="term" value="F:phosphorelay sensor kinase activity"/>
    <property type="evidence" value="ECO:0007669"/>
    <property type="project" value="InterPro"/>
</dbReference>
<dbReference type="CDD" id="cd06225">
    <property type="entry name" value="HAMP"/>
    <property type="match status" value="1"/>
</dbReference>
<dbReference type="InterPro" id="IPR004358">
    <property type="entry name" value="Sig_transdc_His_kin-like_C"/>
</dbReference>
<dbReference type="InterPro" id="IPR036097">
    <property type="entry name" value="HisK_dim/P_sf"/>
</dbReference>
<dbReference type="PRINTS" id="PR00344">
    <property type="entry name" value="BCTRLSENSOR"/>
</dbReference>
<keyword evidence="5" id="KW-0808">Transferase</keyword>
<evidence type="ECO:0000256" key="10">
    <source>
        <dbReference type="ARBA" id="ARBA00023136"/>
    </source>
</evidence>
<dbReference type="Gene3D" id="3.30.565.10">
    <property type="entry name" value="Histidine kinase-like ATPase, C-terminal domain"/>
    <property type="match status" value="1"/>
</dbReference>
<evidence type="ECO:0000256" key="7">
    <source>
        <dbReference type="ARBA" id="ARBA00022777"/>
    </source>
</evidence>
<proteinExistence type="predicted"/>
<evidence type="ECO:0000259" key="12">
    <source>
        <dbReference type="PROSITE" id="PS50109"/>
    </source>
</evidence>
<dbReference type="RefSeq" id="WP_114067581.1">
    <property type="nucleotide sequence ID" value="NZ_CP030850.1"/>
</dbReference>
<dbReference type="PROSITE" id="PS50109">
    <property type="entry name" value="HIS_KIN"/>
    <property type="match status" value="1"/>
</dbReference>
<dbReference type="SMART" id="SM00387">
    <property type="entry name" value="HATPase_c"/>
    <property type="match status" value="1"/>
</dbReference>
<accession>A0A344TJH8</accession>
<dbReference type="InterPro" id="IPR050428">
    <property type="entry name" value="TCS_sensor_his_kinase"/>
</dbReference>
<keyword evidence="9" id="KW-0902">Two-component regulatory system</keyword>
<feature type="transmembrane region" description="Helical" evidence="11">
    <location>
        <begin position="163"/>
        <end position="182"/>
    </location>
</feature>
<dbReference type="KEGG" id="run:DR864_14095"/>
<dbReference type="EMBL" id="CP030850">
    <property type="protein sequence ID" value="AXE18799.1"/>
    <property type="molecule type" value="Genomic_DNA"/>
</dbReference>
<dbReference type="PANTHER" id="PTHR45436:SF5">
    <property type="entry name" value="SENSOR HISTIDINE KINASE TRCS"/>
    <property type="match status" value="1"/>
</dbReference>
<dbReference type="Gene3D" id="6.10.340.10">
    <property type="match status" value="1"/>
</dbReference>
<dbReference type="InterPro" id="IPR036890">
    <property type="entry name" value="HATPase_C_sf"/>
</dbReference>
<dbReference type="SUPFAM" id="SSF47384">
    <property type="entry name" value="Homodimeric domain of signal transducing histidine kinase"/>
    <property type="match status" value="1"/>
</dbReference>
<dbReference type="SUPFAM" id="SSF55874">
    <property type="entry name" value="ATPase domain of HSP90 chaperone/DNA topoisomerase II/histidine kinase"/>
    <property type="match status" value="1"/>
</dbReference>
<name>A0A344TJH8_9BACT</name>
<comment type="catalytic activity">
    <reaction evidence="1">
        <text>ATP + protein L-histidine = ADP + protein N-phospho-L-histidine.</text>
        <dbReference type="EC" id="2.7.13.3"/>
    </reaction>
</comment>
<keyword evidence="4" id="KW-0597">Phosphoprotein</keyword>
<dbReference type="Pfam" id="PF02518">
    <property type="entry name" value="HATPase_c"/>
    <property type="match status" value="1"/>
</dbReference>
<keyword evidence="15" id="KW-1185">Reference proteome</keyword>
<gene>
    <name evidence="14" type="ORF">DR864_14095</name>
</gene>
<comment type="subcellular location">
    <subcellularLocation>
        <location evidence="2">Membrane</location>
    </subcellularLocation>
</comment>
<dbReference type="InterPro" id="IPR003661">
    <property type="entry name" value="HisK_dim/P_dom"/>
</dbReference>
<evidence type="ECO:0000313" key="14">
    <source>
        <dbReference type="EMBL" id="AXE18799.1"/>
    </source>
</evidence>
<evidence type="ECO:0000256" key="4">
    <source>
        <dbReference type="ARBA" id="ARBA00022553"/>
    </source>
</evidence>
<dbReference type="Gene3D" id="1.10.287.130">
    <property type="match status" value="1"/>
</dbReference>
<evidence type="ECO:0000256" key="5">
    <source>
        <dbReference type="ARBA" id="ARBA00022679"/>
    </source>
</evidence>
<dbReference type="CDD" id="cd00075">
    <property type="entry name" value="HATPase"/>
    <property type="match status" value="1"/>
</dbReference>
<dbReference type="FunFam" id="1.10.287.130:FF:000001">
    <property type="entry name" value="Two-component sensor histidine kinase"/>
    <property type="match status" value="1"/>
</dbReference>
<evidence type="ECO:0000256" key="3">
    <source>
        <dbReference type="ARBA" id="ARBA00012438"/>
    </source>
</evidence>
<feature type="domain" description="HAMP" evidence="13">
    <location>
        <begin position="183"/>
        <end position="236"/>
    </location>
</feature>
<dbReference type="SUPFAM" id="SSF158472">
    <property type="entry name" value="HAMP domain-like"/>
    <property type="match status" value="1"/>
</dbReference>
<dbReference type="AlphaFoldDB" id="A0A344TJH8"/>